<proteinExistence type="predicted"/>
<accession>A0A0N4Y6S5</accession>
<evidence type="ECO:0000313" key="2">
    <source>
        <dbReference type="EMBL" id="VDL75399.1"/>
    </source>
</evidence>
<dbReference type="Proteomes" id="UP000271162">
    <property type="component" value="Unassembled WGS sequence"/>
</dbReference>
<dbReference type="InterPro" id="IPR055119">
    <property type="entry name" value="Mig18_Fn1"/>
</dbReference>
<evidence type="ECO:0000313" key="3">
    <source>
        <dbReference type="Proteomes" id="UP000271162"/>
    </source>
</evidence>
<protein>
    <submittedName>
        <fullName evidence="4">CVNH domain-containing protein</fullName>
    </submittedName>
</protein>
<sequence>MGTHYQLISFQVENGTIRLKCSSSSEGWKVDILGCMIDQQLVDVGGTKSIGNILWNCKKHPNGTVLAHAAIKDRAFCDGHNIGETWWTSVFKLKCGNRGTSELLGCEKSGIFIETHNIRNVGNHRWKCWQDANGRMRLDRV</sequence>
<reference evidence="4" key="1">
    <citation type="submission" date="2017-02" db="UniProtKB">
        <authorList>
            <consortium name="WormBaseParasite"/>
        </authorList>
    </citation>
    <scope>IDENTIFICATION</scope>
</reference>
<dbReference type="AlphaFoldDB" id="A0A0N4Y6S5"/>
<feature type="domain" description="Abnormal cell migration protein 18-like fibronectin type I" evidence="1">
    <location>
        <begin position="11"/>
        <end position="64"/>
    </location>
</feature>
<keyword evidence="3" id="KW-1185">Reference proteome</keyword>
<evidence type="ECO:0000313" key="4">
    <source>
        <dbReference type="WBParaSite" id="NBR_0001180901-mRNA-1"/>
    </source>
</evidence>
<gene>
    <name evidence="2" type="ORF">NBR_LOCUS11810</name>
</gene>
<dbReference type="OMA" id="ETWVEKD"/>
<dbReference type="Pfam" id="PF23003">
    <property type="entry name" value="Fn1_2"/>
    <property type="match status" value="1"/>
</dbReference>
<evidence type="ECO:0000259" key="1">
    <source>
        <dbReference type="Pfam" id="PF23003"/>
    </source>
</evidence>
<dbReference type="EMBL" id="UYSL01020606">
    <property type="protein sequence ID" value="VDL75399.1"/>
    <property type="molecule type" value="Genomic_DNA"/>
</dbReference>
<organism evidence="4">
    <name type="scientific">Nippostrongylus brasiliensis</name>
    <name type="common">Rat hookworm</name>
    <dbReference type="NCBI Taxonomy" id="27835"/>
    <lineage>
        <taxon>Eukaryota</taxon>
        <taxon>Metazoa</taxon>
        <taxon>Ecdysozoa</taxon>
        <taxon>Nematoda</taxon>
        <taxon>Chromadorea</taxon>
        <taxon>Rhabditida</taxon>
        <taxon>Rhabditina</taxon>
        <taxon>Rhabditomorpha</taxon>
        <taxon>Strongyloidea</taxon>
        <taxon>Heligmosomidae</taxon>
        <taxon>Nippostrongylus</taxon>
    </lineage>
</organism>
<reference evidence="2 3" key="2">
    <citation type="submission" date="2018-11" db="EMBL/GenBank/DDBJ databases">
        <authorList>
            <consortium name="Pathogen Informatics"/>
        </authorList>
    </citation>
    <scope>NUCLEOTIDE SEQUENCE [LARGE SCALE GENOMIC DNA]</scope>
</reference>
<dbReference type="WBParaSite" id="NBR_0001180901-mRNA-1">
    <property type="protein sequence ID" value="NBR_0001180901-mRNA-1"/>
    <property type="gene ID" value="NBR_0001180901"/>
</dbReference>
<name>A0A0N4Y6S5_NIPBR</name>